<accession>A0ABY2Z0Z6</accession>
<dbReference type="PANTHER" id="PTHR23355:SF9">
    <property type="entry name" value="DIS3-LIKE EXONUCLEASE 2"/>
    <property type="match status" value="1"/>
</dbReference>
<name>A0ABY2Z0Z6_9BACT</name>
<keyword evidence="10" id="KW-1185">Reference proteome</keyword>
<dbReference type="PROSITE" id="PS01175">
    <property type="entry name" value="RIBONUCLEASE_II"/>
    <property type="match status" value="1"/>
</dbReference>
<keyword evidence="4 7" id="KW-0378">Hydrolase</keyword>
<keyword evidence="5 7" id="KW-0269">Exonuclease</keyword>
<dbReference type="HAMAP" id="MF_01895">
    <property type="entry name" value="RNase_R"/>
    <property type="match status" value="1"/>
</dbReference>
<comment type="catalytic activity">
    <reaction evidence="1 7">
        <text>Exonucleolytic cleavage in the 3'- to 5'-direction to yield nucleoside 5'-phosphates.</text>
        <dbReference type="EC" id="3.1.13.1"/>
    </reaction>
</comment>
<evidence type="ECO:0000256" key="1">
    <source>
        <dbReference type="ARBA" id="ARBA00001849"/>
    </source>
</evidence>
<evidence type="ECO:0000256" key="2">
    <source>
        <dbReference type="ARBA" id="ARBA00022490"/>
    </source>
</evidence>
<dbReference type="SUPFAM" id="SSF50249">
    <property type="entry name" value="Nucleic acid-binding proteins"/>
    <property type="match status" value="2"/>
</dbReference>
<dbReference type="RefSeq" id="WP_140914771.1">
    <property type="nucleotide sequence ID" value="NZ_VHHP01000003.1"/>
</dbReference>
<keyword evidence="3 7" id="KW-0540">Nuclease</keyword>
<sequence>MYSVNRNRNNKNSTFKLEASEVLKLIQNNNGLSFIEIAKSLKVPTVFNKNLTQLLNELINANKIEINRDDKYIAIYFLRTIDSNIAITNKRLGFIDFEEQEEKVSAFIPPNNLKGALDGDLLKVNLFYYFSENGDKLYKANILENLSHAKSVVVGTIDRKGNRVFFNAFDDKDRAVFEFLVTSTIPQDIKSNDLVACEVLKANTKKVVIVFKNKIGSLDDKEHVVKKIIAANDVSQSFNTDVVAHTSTIPQEVSDEEIALRHNLIDLMTVTIDGLDTKDFDDAISCFKLNNGNWKLYIHIADVSYYVKEGDPIDREALERGTSIYLPDRVIPMLPFELSNGICSLNPNVVRACLTLELEINDKGENVDVQIYPSVIKSNYRLTYNEVNDYYKHEREVPSDVSKMLDEAKELGNIMRAKKLAEGYVDFEIKEPKIIMKDNEVVDIKIREEGESEKLIEDYMVRANETVAEMMEDRGIPSIFRIHDKPSSEKLINLQELLNFANMKNIEVPFDGEPKSFGQMIAKIKEKGFDDYIKMALLRTMQKAVYSSDNIGHFGLASKAYSHFTSPIRRYPDLLLHRLIRKYIFDGEKLDEKTAEEQKQKIEEIAIKNSESEKTAMTVERDIVDVRKSEFFEKMIGQVFEATLVTIEKFGVFFNIEKYQASVLIRFEDMNDNVLKVSSFEAKGTNTSLKVGNNYNIKITSIDHEKGNINAMLV</sequence>
<comment type="subcellular location">
    <subcellularLocation>
        <location evidence="7">Cytoplasm</location>
    </subcellularLocation>
</comment>
<dbReference type="InterPro" id="IPR050180">
    <property type="entry name" value="RNR_Ribonuclease"/>
</dbReference>
<keyword evidence="2 7" id="KW-0963">Cytoplasm</keyword>
<dbReference type="InterPro" id="IPR012340">
    <property type="entry name" value="NA-bd_OB-fold"/>
</dbReference>
<evidence type="ECO:0000256" key="5">
    <source>
        <dbReference type="ARBA" id="ARBA00022839"/>
    </source>
</evidence>
<protein>
    <recommendedName>
        <fullName evidence="7">Ribonuclease R</fullName>
        <shortName evidence="7">RNase R</shortName>
        <ecNumber evidence="7">3.1.13.1</ecNumber>
    </recommendedName>
</protein>
<evidence type="ECO:0000256" key="6">
    <source>
        <dbReference type="ARBA" id="ARBA00022884"/>
    </source>
</evidence>
<dbReference type="InterPro" id="IPR022966">
    <property type="entry name" value="RNase_II/R_CS"/>
</dbReference>
<dbReference type="PROSITE" id="PS50126">
    <property type="entry name" value="S1"/>
    <property type="match status" value="1"/>
</dbReference>
<organism evidence="9 10">
    <name type="scientific">Metamycoplasma neophronis</name>
    <dbReference type="NCBI Taxonomy" id="872983"/>
    <lineage>
        <taxon>Bacteria</taxon>
        <taxon>Bacillati</taxon>
        <taxon>Mycoplasmatota</taxon>
        <taxon>Mycoplasmoidales</taxon>
        <taxon>Metamycoplasmataceae</taxon>
        <taxon>Metamycoplasma</taxon>
    </lineage>
</organism>
<dbReference type="Pfam" id="PF00575">
    <property type="entry name" value="S1"/>
    <property type="match status" value="1"/>
</dbReference>
<comment type="caution">
    <text evidence="9">The sequence shown here is derived from an EMBL/GenBank/DDBJ whole genome shotgun (WGS) entry which is preliminary data.</text>
</comment>
<evidence type="ECO:0000313" key="9">
    <source>
        <dbReference type="EMBL" id="TPR54082.1"/>
    </source>
</evidence>
<gene>
    <name evidence="7 9" type="primary">rnr</name>
    <name evidence="9" type="ORF">FJR74_01415</name>
</gene>
<dbReference type="Gene3D" id="2.40.50.140">
    <property type="entry name" value="Nucleic acid-binding proteins"/>
    <property type="match status" value="1"/>
</dbReference>
<dbReference type="InterPro" id="IPR003029">
    <property type="entry name" value="S1_domain"/>
</dbReference>
<evidence type="ECO:0000256" key="4">
    <source>
        <dbReference type="ARBA" id="ARBA00022801"/>
    </source>
</evidence>
<keyword evidence="6 7" id="KW-0694">RNA-binding</keyword>
<feature type="domain" description="S1 motif" evidence="8">
    <location>
        <begin position="637"/>
        <end position="714"/>
    </location>
</feature>
<dbReference type="Proteomes" id="UP000316851">
    <property type="component" value="Unassembled WGS sequence"/>
</dbReference>
<comment type="similarity">
    <text evidence="7">Belongs to the RNR ribonuclease family. RNase R subfamily.</text>
</comment>
<evidence type="ECO:0000256" key="7">
    <source>
        <dbReference type="HAMAP-Rule" id="MF_01895"/>
    </source>
</evidence>
<comment type="function">
    <text evidence="7">3'-5' exoribonuclease that releases 5'-nucleoside monophosphates and is involved in maturation of structured RNAs.</text>
</comment>
<proteinExistence type="inferred from homology"/>
<dbReference type="Pfam" id="PF00773">
    <property type="entry name" value="RNB"/>
    <property type="match status" value="1"/>
</dbReference>
<dbReference type="InterPro" id="IPR001900">
    <property type="entry name" value="RNase_II/R"/>
</dbReference>
<evidence type="ECO:0000313" key="10">
    <source>
        <dbReference type="Proteomes" id="UP000316851"/>
    </source>
</evidence>
<dbReference type="InterPro" id="IPR004476">
    <property type="entry name" value="RNase_II/RNase_R"/>
</dbReference>
<dbReference type="EMBL" id="VHHP01000003">
    <property type="protein sequence ID" value="TPR54082.1"/>
    <property type="molecule type" value="Genomic_DNA"/>
</dbReference>
<dbReference type="InterPro" id="IPR011805">
    <property type="entry name" value="RNase_R"/>
</dbReference>
<evidence type="ECO:0000259" key="8">
    <source>
        <dbReference type="PROSITE" id="PS50126"/>
    </source>
</evidence>
<dbReference type="SMART" id="SM00955">
    <property type="entry name" value="RNB"/>
    <property type="match status" value="1"/>
</dbReference>
<dbReference type="EC" id="3.1.13.1" evidence="7"/>
<evidence type="ECO:0000256" key="3">
    <source>
        <dbReference type="ARBA" id="ARBA00022722"/>
    </source>
</evidence>
<dbReference type="NCBIfam" id="TIGR00358">
    <property type="entry name" value="3_prime_RNase"/>
    <property type="match status" value="1"/>
</dbReference>
<dbReference type="PANTHER" id="PTHR23355">
    <property type="entry name" value="RIBONUCLEASE"/>
    <property type="match status" value="1"/>
</dbReference>
<dbReference type="NCBIfam" id="TIGR02063">
    <property type="entry name" value="RNase_R"/>
    <property type="match status" value="1"/>
</dbReference>
<reference evidence="9" key="1">
    <citation type="submission" date="2019-06" db="EMBL/GenBank/DDBJ databases">
        <title>Mycoplasma neophronis type strain whole genome sequence.</title>
        <authorList>
            <person name="Spergser J."/>
        </authorList>
    </citation>
    <scope>NUCLEOTIDE SEQUENCE [LARGE SCALE GENOMIC DNA]</scope>
    <source>
        <strain evidence="9">DSM 24097</strain>
    </source>
</reference>